<protein>
    <submittedName>
        <fullName evidence="1">Uncharacterized protein</fullName>
    </submittedName>
</protein>
<comment type="caution">
    <text evidence="1">The sequence shown here is derived from an EMBL/GenBank/DDBJ whole genome shotgun (WGS) entry which is preliminary data.</text>
</comment>
<reference evidence="1" key="1">
    <citation type="submission" date="2023-07" db="EMBL/GenBank/DDBJ databases">
        <title>Black Yeasts Isolated from many extreme environments.</title>
        <authorList>
            <person name="Coleine C."/>
            <person name="Stajich J.E."/>
            <person name="Selbmann L."/>
        </authorList>
    </citation>
    <scope>NUCLEOTIDE SEQUENCE</scope>
    <source>
        <strain evidence="1">CCFEE 5714</strain>
    </source>
</reference>
<sequence length="411" mass="45721">MPAIGSDAWPGVVQHKDGGSLHTHATALVASIKWDALISRASSQRNGRACHLSDNYSLGQNDLVRRIAFEDGINWVARLRLPKLKGTVGKPEPLDVQSSMENMIATTNLLRATTSIPLAEIFDYDLDPDNEVGALFILMAYIHGTTAKELSSIRGCQSNVFGTPAEDERFWEQMASIQAEVFACKFDRIGSLYKSEADFTVGPELETGQGPWDTAEQYYSALARYLLETAQERGSSESQQSRSFQVPQKFMELIKLYSKGNPTGPYGLTNRDLGAHNVLVDRSFKIIGMIDLDRIEAAPIEKAAQFPHYMGLDRPLPGHVRTKPEDVERERIASPLCERYTQLVRAAVAGRETATSVKQTPNLGDYLMSDGASVVQGLAHYVIHDKELSGYWMEAYEMLVHKAQYEKESRT</sequence>
<dbReference type="Proteomes" id="UP001281147">
    <property type="component" value="Unassembled WGS sequence"/>
</dbReference>
<evidence type="ECO:0000313" key="1">
    <source>
        <dbReference type="EMBL" id="KAK3701067.1"/>
    </source>
</evidence>
<keyword evidence="2" id="KW-1185">Reference proteome</keyword>
<evidence type="ECO:0000313" key="2">
    <source>
        <dbReference type="Proteomes" id="UP001281147"/>
    </source>
</evidence>
<organism evidence="1 2">
    <name type="scientific">Vermiconidia calcicola</name>
    <dbReference type="NCBI Taxonomy" id="1690605"/>
    <lineage>
        <taxon>Eukaryota</taxon>
        <taxon>Fungi</taxon>
        <taxon>Dikarya</taxon>
        <taxon>Ascomycota</taxon>
        <taxon>Pezizomycotina</taxon>
        <taxon>Dothideomycetes</taxon>
        <taxon>Dothideomycetidae</taxon>
        <taxon>Mycosphaerellales</taxon>
        <taxon>Extremaceae</taxon>
        <taxon>Vermiconidia</taxon>
    </lineage>
</organism>
<name>A0ACC3MQ62_9PEZI</name>
<proteinExistence type="predicted"/>
<dbReference type="EMBL" id="JAUTXU010000177">
    <property type="protein sequence ID" value="KAK3701067.1"/>
    <property type="molecule type" value="Genomic_DNA"/>
</dbReference>
<gene>
    <name evidence="1" type="ORF">LTR37_015629</name>
</gene>
<accession>A0ACC3MQ62</accession>